<sequence length="78" mass="9157">MAKVKMVSVESSNIEAVGYDEQKEELFIEFKNKGENTTYKYRGVPSKKYDSMVKADSVGRFFHKHIRGLYTFKKLRNE</sequence>
<gene>
    <name evidence="2" type="ORF">LCGC14_1741290</name>
</gene>
<organism evidence="2">
    <name type="scientific">marine sediment metagenome</name>
    <dbReference type="NCBI Taxonomy" id="412755"/>
    <lineage>
        <taxon>unclassified sequences</taxon>
        <taxon>metagenomes</taxon>
        <taxon>ecological metagenomes</taxon>
    </lineage>
</organism>
<accession>A0A0F9K6B1</accession>
<feature type="domain" description="KTSC" evidence="1">
    <location>
        <begin position="10"/>
        <end position="70"/>
    </location>
</feature>
<protein>
    <recommendedName>
        <fullName evidence="1">KTSC domain-containing protein</fullName>
    </recommendedName>
</protein>
<dbReference type="Pfam" id="PF13619">
    <property type="entry name" value="KTSC"/>
    <property type="match status" value="1"/>
</dbReference>
<evidence type="ECO:0000313" key="2">
    <source>
        <dbReference type="EMBL" id="KKM06703.1"/>
    </source>
</evidence>
<proteinExistence type="predicted"/>
<comment type="caution">
    <text evidence="2">The sequence shown here is derived from an EMBL/GenBank/DDBJ whole genome shotgun (WGS) entry which is preliminary data.</text>
</comment>
<dbReference type="InterPro" id="IPR025309">
    <property type="entry name" value="KTSC_dom"/>
</dbReference>
<reference evidence="2" key="1">
    <citation type="journal article" date="2015" name="Nature">
        <title>Complex archaea that bridge the gap between prokaryotes and eukaryotes.</title>
        <authorList>
            <person name="Spang A."/>
            <person name="Saw J.H."/>
            <person name="Jorgensen S.L."/>
            <person name="Zaremba-Niedzwiedzka K."/>
            <person name="Martijn J."/>
            <person name="Lind A.E."/>
            <person name="van Eijk R."/>
            <person name="Schleper C."/>
            <person name="Guy L."/>
            <person name="Ettema T.J."/>
        </authorList>
    </citation>
    <scope>NUCLEOTIDE SEQUENCE</scope>
</reference>
<dbReference type="EMBL" id="LAZR01015931">
    <property type="protein sequence ID" value="KKM06703.1"/>
    <property type="molecule type" value="Genomic_DNA"/>
</dbReference>
<dbReference type="AlphaFoldDB" id="A0A0F9K6B1"/>
<evidence type="ECO:0000259" key="1">
    <source>
        <dbReference type="Pfam" id="PF13619"/>
    </source>
</evidence>
<name>A0A0F9K6B1_9ZZZZ</name>